<comment type="caution">
    <text evidence="2">The sequence shown here is derived from an EMBL/GenBank/DDBJ whole genome shotgun (WGS) entry which is preliminary data.</text>
</comment>
<protein>
    <submittedName>
        <fullName evidence="2">Phage portal protein</fullName>
    </submittedName>
</protein>
<dbReference type="GO" id="GO:0005198">
    <property type="term" value="F:structural molecule activity"/>
    <property type="evidence" value="ECO:0007669"/>
    <property type="project" value="InterPro"/>
</dbReference>
<evidence type="ECO:0000313" key="2">
    <source>
        <dbReference type="EMBL" id="THF61405.1"/>
    </source>
</evidence>
<organism evidence="2 3">
    <name type="scientific">Pseudothauera nasutitermitis</name>
    <dbReference type="NCBI Taxonomy" id="2565930"/>
    <lineage>
        <taxon>Bacteria</taxon>
        <taxon>Pseudomonadati</taxon>
        <taxon>Pseudomonadota</taxon>
        <taxon>Betaproteobacteria</taxon>
        <taxon>Rhodocyclales</taxon>
        <taxon>Zoogloeaceae</taxon>
        <taxon>Pseudothauera</taxon>
    </lineage>
</organism>
<dbReference type="GO" id="GO:0019068">
    <property type="term" value="P:virion assembly"/>
    <property type="evidence" value="ECO:0007669"/>
    <property type="project" value="InterPro"/>
</dbReference>
<evidence type="ECO:0000313" key="3">
    <source>
        <dbReference type="Proteomes" id="UP000308430"/>
    </source>
</evidence>
<dbReference type="RefSeq" id="WP_136350066.1">
    <property type="nucleotide sequence ID" value="NZ_SSOC01000009.1"/>
</dbReference>
<feature type="compositionally biased region" description="Polar residues" evidence="1">
    <location>
        <begin position="473"/>
        <end position="482"/>
    </location>
</feature>
<reference evidence="2 3" key="1">
    <citation type="submission" date="2019-04" db="EMBL/GenBank/DDBJ databases">
        <title>Azoarcus nasutitermitis sp. nov. isolated from termite nest.</title>
        <authorList>
            <person name="Lin S.-Y."/>
            <person name="Hameed A."/>
            <person name="Hsu Y.-H."/>
            <person name="Young C.-C."/>
        </authorList>
    </citation>
    <scope>NUCLEOTIDE SEQUENCE [LARGE SCALE GENOMIC DNA]</scope>
    <source>
        <strain evidence="2 3">CC-YHH838</strain>
    </source>
</reference>
<dbReference type="AlphaFoldDB" id="A0A4V6RX44"/>
<sequence length="482" mass="52726">MATKAASTVPAVVTGVRLAARTQYDAAGHGRRTRGWRAPGTGPNRAAAGLETIRNRARDAVRNTWTGAANARVWGTNLIGVGIIPRAEAKAARRKQRYAEIWDAFAAASDADGVLDFYGQQTLAVETVKSSGEIFIRFRPRRADDGLTVPLQIQLLESDMVPTLDADSWPGMPAGHRMRQGIELDRIGRRAAYWCYREHPGDGPTIAVSHADLVRVPASEMRHMYKPPRPGALRGVPCNVAVMTKQRSVDNLDDAVVLRQELGNLYTMFITRQPEGGAPEIDPTTGQPIELDHDGGPMVGLEPGIAQELAPGEDVKFSTPPDSGANYADFMRQQHLGIAAGGGTPYELLTGDIRDVSDRALRIILNEFRRACEQEQWQIIIPQFCQPVREAVGRAAVLAGLLTLAELPEFVRCTWAPHAWPYIHPTQDVQAKKMEVEAGFRSRAGVVAANGDDVEQVDAERAEDAARERRLQIKSNNEARAS</sequence>
<evidence type="ECO:0000256" key="1">
    <source>
        <dbReference type="SAM" id="MobiDB-lite"/>
    </source>
</evidence>
<gene>
    <name evidence="2" type="ORF">E6C76_20190</name>
</gene>
<dbReference type="Pfam" id="PF05136">
    <property type="entry name" value="Phage_portal_2"/>
    <property type="match status" value="1"/>
</dbReference>
<feature type="compositionally biased region" description="Basic and acidic residues" evidence="1">
    <location>
        <begin position="458"/>
        <end position="471"/>
    </location>
</feature>
<dbReference type="OrthoDB" id="622132at2"/>
<name>A0A4V6RX44_9RHOO</name>
<keyword evidence="3" id="KW-1185">Reference proteome</keyword>
<dbReference type="Proteomes" id="UP000308430">
    <property type="component" value="Unassembled WGS sequence"/>
</dbReference>
<accession>A0A4V6RX44</accession>
<dbReference type="InterPro" id="IPR006429">
    <property type="entry name" value="Phage_lambda_portal"/>
</dbReference>
<dbReference type="NCBIfam" id="TIGR01539">
    <property type="entry name" value="portal_lambda"/>
    <property type="match status" value="1"/>
</dbReference>
<dbReference type="EMBL" id="SSOC01000009">
    <property type="protein sequence ID" value="THF61405.1"/>
    <property type="molecule type" value="Genomic_DNA"/>
</dbReference>
<proteinExistence type="predicted"/>
<feature type="region of interest" description="Disordered" evidence="1">
    <location>
        <begin position="457"/>
        <end position="482"/>
    </location>
</feature>